<proteinExistence type="predicted"/>
<dbReference type="EMBL" id="CP074694">
    <property type="protein sequence ID" value="QVL33001.1"/>
    <property type="molecule type" value="Genomic_DNA"/>
</dbReference>
<feature type="signal peptide" evidence="1">
    <location>
        <begin position="1"/>
        <end position="19"/>
    </location>
</feature>
<dbReference type="KEGG" id="tsph:KIH39_03540"/>
<name>A0A8E6B774_9BACT</name>
<dbReference type="Proteomes" id="UP000676194">
    <property type="component" value="Chromosome"/>
</dbReference>
<keyword evidence="1" id="KW-0732">Signal</keyword>
<keyword evidence="3" id="KW-1185">Reference proteome</keyword>
<sequence>MMRKLLPVSILLLFLTACNSPNLTEEPADTLAQDSLNSMDALADELHSVVDRESWIRAWPKIRQLGRKMQIIRETGDGTLRMTAEVRHQMEDKYKEQMVETSHRLKREFERIVTKVDRGKDYIRDLERLMKQILNEVKDRSSH</sequence>
<organism evidence="2 3">
    <name type="scientific">Telmatocola sphagniphila</name>
    <dbReference type="NCBI Taxonomy" id="1123043"/>
    <lineage>
        <taxon>Bacteria</taxon>
        <taxon>Pseudomonadati</taxon>
        <taxon>Planctomycetota</taxon>
        <taxon>Planctomycetia</taxon>
        <taxon>Gemmatales</taxon>
        <taxon>Gemmataceae</taxon>
    </lineage>
</organism>
<accession>A0A8E6B774</accession>
<evidence type="ECO:0000313" key="3">
    <source>
        <dbReference type="Proteomes" id="UP000676194"/>
    </source>
</evidence>
<reference evidence="2" key="1">
    <citation type="submission" date="2021-05" db="EMBL/GenBank/DDBJ databases">
        <title>Complete genome sequence of the cellulolytic planctomycete Telmatocola sphagniphila SP2T and characterization of the first cellulase from planctomycetes.</title>
        <authorList>
            <person name="Rakitin A.L."/>
            <person name="Beletsky A.V."/>
            <person name="Naumoff D.G."/>
            <person name="Kulichevskaya I.S."/>
            <person name="Mardanov A.V."/>
            <person name="Ravin N.V."/>
            <person name="Dedysh S.N."/>
        </authorList>
    </citation>
    <scope>NUCLEOTIDE SEQUENCE</scope>
    <source>
        <strain evidence="2">SP2T</strain>
    </source>
</reference>
<evidence type="ECO:0000256" key="1">
    <source>
        <dbReference type="SAM" id="SignalP"/>
    </source>
</evidence>
<feature type="chain" id="PRO_5034654576" evidence="1">
    <location>
        <begin position="20"/>
        <end position="143"/>
    </location>
</feature>
<evidence type="ECO:0000313" key="2">
    <source>
        <dbReference type="EMBL" id="QVL33001.1"/>
    </source>
</evidence>
<protein>
    <submittedName>
        <fullName evidence="2">Uncharacterized protein</fullName>
    </submittedName>
</protein>
<gene>
    <name evidence="2" type="ORF">KIH39_03540</name>
</gene>
<dbReference type="RefSeq" id="WP_213497891.1">
    <property type="nucleotide sequence ID" value="NZ_CP074694.1"/>
</dbReference>
<dbReference type="AlphaFoldDB" id="A0A8E6B774"/>
<dbReference type="PROSITE" id="PS51257">
    <property type="entry name" value="PROKAR_LIPOPROTEIN"/>
    <property type="match status" value="1"/>
</dbReference>